<feature type="transmembrane region" description="Helical" evidence="1">
    <location>
        <begin position="195"/>
        <end position="213"/>
    </location>
</feature>
<feature type="transmembrane region" description="Helical" evidence="1">
    <location>
        <begin position="157"/>
        <end position="175"/>
    </location>
</feature>
<dbReference type="AlphaFoldDB" id="A0A7Z2VX63"/>
<keyword evidence="1" id="KW-1133">Transmembrane helix</keyword>
<feature type="domain" description="Acyltransferase 3" evidence="2">
    <location>
        <begin position="9"/>
        <end position="319"/>
    </location>
</feature>
<dbReference type="PANTHER" id="PTHR23028:SF53">
    <property type="entry name" value="ACYL_TRANSF_3 DOMAIN-CONTAINING PROTEIN"/>
    <property type="match status" value="1"/>
</dbReference>
<evidence type="ECO:0000256" key="1">
    <source>
        <dbReference type="SAM" id="Phobius"/>
    </source>
</evidence>
<dbReference type="InterPro" id="IPR050879">
    <property type="entry name" value="Acyltransferase_3"/>
</dbReference>
<reference evidence="3 4" key="1">
    <citation type="submission" date="2020-04" db="EMBL/GenBank/DDBJ databases">
        <title>Genome sequencing of novel species.</title>
        <authorList>
            <person name="Heo J."/>
            <person name="Kim S.-J."/>
            <person name="Kim J.-S."/>
            <person name="Hong S.-B."/>
            <person name="Kwon S.-W."/>
        </authorList>
    </citation>
    <scope>NUCLEOTIDE SEQUENCE [LARGE SCALE GENOMIC DNA]</scope>
    <source>
        <strain evidence="3 4">GN2-R2</strain>
    </source>
</reference>
<name>A0A7Z2VX63_9BURK</name>
<dbReference type="Proteomes" id="UP000502415">
    <property type="component" value="Chromosome"/>
</dbReference>
<dbReference type="InterPro" id="IPR002656">
    <property type="entry name" value="Acyl_transf_3_dom"/>
</dbReference>
<dbReference type="EMBL" id="CP051685">
    <property type="protein sequence ID" value="QJE01096.1"/>
    <property type="molecule type" value="Genomic_DNA"/>
</dbReference>
<dbReference type="GO" id="GO:0000271">
    <property type="term" value="P:polysaccharide biosynthetic process"/>
    <property type="evidence" value="ECO:0007669"/>
    <property type="project" value="TreeGrafter"/>
</dbReference>
<keyword evidence="3" id="KW-0808">Transferase</keyword>
<keyword evidence="4" id="KW-1185">Reference proteome</keyword>
<dbReference type="Pfam" id="PF01757">
    <property type="entry name" value="Acyl_transf_3"/>
    <property type="match status" value="1"/>
</dbReference>
<feature type="transmembrane region" description="Helical" evidence="1">
    <location>
        <begin position="34"/>
        <end position="58"/>
    </location>
</feature>
<dbReference type="KEGG" id="mfy:HH212_14520"/>
<sequence>MQTTPRHIPYLDGWRGLAIAAVLFAHFHHTRQNWWIGIFGVQLFFALSGYLMCRILFVRQAALPTFFARRFIRIAPTFVLFVLSATVYTACFQRPRYVPSIYELISTLTFLRTYYPPWKSIFDADYPVGHLWSLNVEEHSYVFLAMIACASRRLGKAWLTAALLGASTLVALLVSHDYFFHRHAWATPSDVRTEAAALGILASATVCFLRHWQPRLFDRMPAWIPLALAPLAWLCFSTYRDIGLHLTLAPLCLAFTVNYLDRAPALLHALLSTRALRWLGTCSFSLYLWQQPFHLAWLNYGVDPSTAFCLAVGLGVASFYCFEQPTRRLLAAAWRRHSQRIGRNDAASAALNQPG</sequence>
<feature type="transmembrane region" description="Helical" evidence="1">
    <location>
        <begin position="301"/>
        <end position="322"/>
    </location>
</feature>
<dbReference type="PANTHER" id="PTHR23028">
    <property type="entry name" value="ACETYLTRANSFERASE"/>
    <property type="match status" value="1"/>
</dbReference>
<protein>
    <submittedName>
        <fullName evidence="3">Acyltransferase</fullName>
    </submittedName>
</protein>
<feature type="transmembrane region" description="Helical" evidence="1">
    <location>
        <begin position="242"/>
        <end position="260"/>
    </location>
</feature>
<keyword evidence="3" id="KW-0012">Acyltransferase</keyword>
<dbReference type="GO" id="GO:0016747">
    <property type="term" value="F:acyltransferase activity, transferring groups other than amino-acyl groups"/>
    <property type="evidence" value="ECO:0007669"/>
    <property type="project" value="InterPro"/>
</dbReference>
<evidence type="ECO:0000259" key="2">
    <source>
        <dbReference type="Pfam" id="PF01757"/>
    </source>
</evidence>
<feature type="transmembrane region" description="Helical" evidence="1">
    <location>
        <begin position="70"/>
        <end position="90"/>
    </location>
</feature>
<keyword evidence="1" id="KW-0472">Membrane</keyword>
<evidence type="ECO:0000313" key="4">
    <source>
        <dbReference type="Proteomes" id="UP000502415"/>
    </source>
</evidence>
<keyword evidence="1" id="KW-0812">Transmembrane</keyword>
<organism evidence="3 4">
    <name type="scientific">Massilia forsythiae</name>
    <dbReference type="NCBI Taxonomy" id="2728020"/>
    <lineage>
        <taxon>Bacteria</taxon>
        <taxon>Pseudomonadati</taxon>
        <taxon>Pseudomonadota</taxon>
        <taxon>Betaproteobacteria</taxon>
        <taxon>Burkholderiales</taxon>
        <taxon>Oxalobacteraceae</taxon>
        <taxon>Telluria group</taxon>
        <taxon>Massilia</taxon>
    </lineage>
</organism>
<evidence type="ECO:0000313" key="3">
    <source>
        <dbReference type="EMBL" id="QJE01096.1"/>
    </source>
</evidence>
<accession>A0A7Z2VX63</accession>
<gene>
    <name evidence="3" type="ORF">HH212_14520</name>
</gene>
<dbReference type="GO" id="GO:0016020">
    <property type="term" value="C:membrane"/>
    <property type="evidence" value="ECO:0007669"/>
    <property type="project" value="TreeGrafter"/>
</dbReference>
<dbReference type="RefSeq" id="WP_170203125.1">
    <property type="nucleotide sequence ID" value="NZ_CP051685.1"/>
</dbReference>
<proteinExistence type="predicted"/>